<feature type="compositionally biased region" description="Polar residues" evidence="1">
    <location>
        <begin position="1"/>
        <end position="15"/>
    </location>
</feature>
<dbReference type="PANTHER" id="PTHR46411:SF4">
    <property type="entry name" value="AAA+ ATPASE DOMAIN-CONTAINING PROTEIN"/>
    <property type="match status" value="1"/>
</dbReference>
<feature type="domain" description="AAA+ ATPase" evidence="2">
    <location>
        <begin position="661"/>
        <end position="786"/>
    </location>
</feature>
<dbReference type="InterPro" id="IPR003959">
    <property type="entry name" value="ATPase_AAA_core"/>
</dbReference>
<gene>
    <name evidence="3" type="ORF">Daesc_006487</name>
</gene>
<dbReference type="CDD" id="cd19481">
    <property type="entry name" value="RecA-like_protease"/>
    <property type="match status" value="1"/>
</dbReference>
<feature type="compositionally biased region" description="Polar residues" evidence="1">
    <location>
        <begin position="42"/>
        <end position="51"/>
    </location>
</feature>
<dbReference type="EMBL" id="JBANMG010000006">
    <property type="protein sequence ID" value="KAK6951962.1"/>
    <property type="molecule type" value="Genomic_DNA"/>
</dbReference>
<dbReference type="InterPro" id="IPR027417">
    <property type="entry name" value="P-loop_NTPase"/>
</dbReference>
<dbReference type="GO" id="GO:0016887">
    <property type="term" value="F:ATP hydrolysis activity"/>
    <property type="evidence" value="ECO:0007669"/>
    <property type="project" value="InterPro"/>
</dbReference>
<dbReference type="GO" id="GO:0005524">
    <property type="term" value="F:ATP binding"/>
    <property type="evidence" value="ECO:0007669"/>
    <property type="project" value="InterPro"/>
</dbReference>
<organism evidence="3 4">
    <name type="scientific">Daldinia eschscholtzii</name>
    <dbReference type="NCBI Taxonomy" id="292717"/>
    <lineage>
        <taxon>Eukaryota</taxon>
        <taxon>Fungi</taxon>
        <taxon>Dikarya</taxon>
        <taxon>Ascomycota</taxon>
        <taxon>Pezizomycotina</taxon>
        <taxon>Sordariomycetes</taxon>
        <taxon>Xylariomycetidae</taxon>
        <taxon>Xylariales</taxon>
        <taxon>Hypoxylaceae</taxon>
        <taxon>Daldinia</taxon>
    </lineage>
</organism>
<feature type="compositionally biased region" description="Low complexity" evidence="1">
    <location>
        <begin position="54"/>
        <end position="88"/>
    </location>
</feature>
<reference evidence="3 4" key="1">
    <citation type="journal article" date="2024" name="Front Chem Biol">
        <title>Unveiling the potential of Daldinia eschscholtzii MFLUCC 19-0629 through bioactivity and bioinformatics studies for enhanced sustainable agriculture production.</title>
        <authorList>
            <person name="Brooks S."/>
            <person name="Weaver J.A."/>
            <person name="Klomchit A."/>
            <person name="Alharthi S.A."/>
            <person name="Onlamun T."/>
            <person name="Nurani R."/>
            <person name="Vong T.K."/>
            <person name="Alberti F."/>
            <person name="Greco C."/>
        </authorList>
    </citation>
    <scope>NUCLEOTIDE SEQUENCE [LARGE SCALE GENOMIC DNA]</scope>
    <source>
        <strain evidence="3">MFLUCC 19-0629</strain>
    </source>
</reference>
<evidence type="ECO:0000313" key="3">
    <source>
        <dbReference type="EMBL" id="KAK6951962.1"/>
    </source>
</evidence>
<accession>A0AAX6MIF8</accession>
<dbReference type="AlphaFoldDB" id="A0AAX6MIF8"/>
<name>A0AAX6MIF8_9PEZI</name>
<evidence type="ECO:0000256" key="1">
    <source>
        <dbReference type="SAM" id="MobiDB-lite"/>
    </source>
</evidence>
<feature type="region of interest" description="Disordered" evidence="1">
    <location>
        <begin position="1"/>
        <end position="122"/>
    </location>
</feature>
<dbReference type="Proteomes" id="UP001369815">
    <property type="component" value="Unassembled WGS sequence"/>
</dbReference>
<evidence type="ECO:0000313" key="4">
    <source>
        <dbReference type="Proteomes" id="UP001369815"/>
    </source>
</evidence>
<feature type="compositionally biased region" description="Basic and acidic residues" evidence="1">
    <location>
        <begin position="18"/>
        <end position="41"/>
    </location>
</feature>
<protein>
    <recommendedName>
        <fullName evidence="2">AAA+ ATPase domain-containing protein</fullName>
    </recommendedName>
</protein>
<comment type="caution">
    <text evidence="3">The sequence shown here is derived from an EMBL/GenBank/DDBJ whole genome shotgun (WGS) entry which is preliminary data.</text>
</comment>
<dbReference type="Pfam" id="PF22942">
    <property type="entry name" value="DUF7025"/>
    <property type="match status" value="1"/>
</dbReference>
<dbReference type="Pfam" id="PF00004">
    <property type="entry name" value="AAA"/>
    <property type="match status" value="1"/>
</dbReference>
<keyword evidence="4" id="KW-1185">Reference proteome</keyword>
<evidence type="ECO:0000259" key="2">
    <source>
        <dbReference type="SMART" id="SM00382"/>
    </source>
</evidence>
<dbReference type="InterPro" id="IPR056599">
    <property type="entry name" value="AAA_lid_fung"/>
</dbReference>
<feature type="compositionally biased region" description="Low complexity" evidence="1">
    <location>
        <begin position="317"/>
        <end position="329"/>
    </location>
</feature>
<dbReference type="PANTHER" id="PTHR46411">
    <property type="entry name" value="FAMILY ATPASE, PUTATIVE-RELATED"/>
    <property type="match status" value="1"/>
</dbReference>
<dbReference type="Pfam" id="PF23232">
    <property type="entry name" value="AAA_lid_13"/>
    <property type="match status" value="1"/>
</dbReference>
<dbReference type="SUPFAM" id="SSF52540">
    <property type="entry name" value="P-loop containing nucleoside triphosphate hydrolases"/>
    <property type="match status" value="1"/>
</dbReference>
<sequence>MTVDSQVYSGGSATEKTVVLKDDATVSKLKNEEPKDTKSKDSSLAPQSSASIHDGNTNNANANTNDNVGNSAAGAGESSELTGETSTTHQDPAKCECAPKGGTKVETTSGEGWNDTDSRFCPRNGKPHASLVDFNYRLICPECSMVIRTKHISGSIDSLSDRGDGKISYSVEYRDSGNNTLGNVPWDGPFDLAVARKNISMKQSAFGVVTVLGTSLPADNRRFSSEIDRIMKAGIIDNWRISVNVRTTLIVIHSNSLINAIASVLSYYPSMKLGNIFMEGGRKSVELAEPYAVIAHHLEELEAHRASYTEEDSTGDSSSKSIATSHSTSVRPRCDKETFEHLGMLLDFVKEFIFKDRIEVEKARYTKGLCVFSMLWLLYKPGSTVYLESKGQYSAYVVQSVEIDEAVLSTTQGQSSPYTVKVWNLDFDGCYVGRSATSVTIPYFDGEREITSLRLIPCEFIDKKDGGKTRARLREQGKRWYELLRGGQVFYSGEFLGETKRKYEGRVYVDSKSYYSQFPKNAPEICNTDDMGEGLARCPCEDCHGRRPHPPVGFRWSSYDLLDPLVDKDLDEAETGGEDAGHRYLLCSSALYGFVLKSRTWEELHVTNCYEAKVNETAIDTLVMPDERKDMIKALVQKFTGLGYKGSTRSWGADFMENKGEGQIFLLHGSPGVGKTYTAECIAEYTGRALLSLTCGDIGTNEVQMEEQLSKWFRLAEKWGAVILIDEADVYLEKRQMTDLKRNSLVSVFLRCIEYYRGILFLTTNRVGHFDDAFISRIHVIIRYNNLNQEDRKKIWNQFFNKLSDEREDFIITGRAKAYVLEDETISKLEWNGREIRNGITSTFQTAVALAEYRFSQKANKSKQDLGPTLDQKDFEQVCDMTRQFKQYLTDIHGIDEEERAFQAKARTGHNQSRLGTY</sequence>
<feature type="region of interest" description="Disordered" evidence="1">
    <location>
        <begin position="307"/>
        <end position="329"/>
    </location>
</feature>
<dbReference type="InterPro" id="IPR054289">
    <property type="entry name" value="DUF7025"/>
</dbReference>
<dbReference type="SMART" id="SM00382">
    <property type="entry name" value="AAA"/>
    <property type="match status" value="1"/>
</dbReference>
<dbReference type="InterPro" id="IPR003593">
    <property type="entry name" value="AAA+_ATPase"/>
</dbReference>
<dbReference type="Gene3D" id="3.40.50.300">
    <property type="entry name" value="P-loop containing nucleotide triphosphate hydrolases"/>
    <property type="match status" value="1"/>
</dbReference>
<proteinExistence type="predicted"/>